<feature type="non-terminal residue" evidence="1">
    <location>
        <position position="210"/>
    </location>
</feature>
<reference evidence="1" key="1">
    <citation type="submission" date="2021-07" db="EMBL/GenBank/DDBJ databases">
        <authorList>
            <person name="Catto M.A."/>
            <person name="Jacobson A."/>
            <person name="Kennedy G."/>
            <person name="Labadie P."/>
            <person name="Hunt B.G."/>
            <person name="Srinivasan R."/>
        </authorList>
    </citation>
    <scope>NUCLEOTIDE SEQUENCE</scope>
    <source>
        <strain evidence="1">PL_HMW_Pooled</strain>
        <tissue evidence="1">Head</tissue>
    </source>
</reference>
<organism evidence="1 2">
    <name type="scientific">Frankliniella fusca</name>
    <dbReference type="NCBI Taxonomy" id="407009"/>
    <lineage>
        <taxon>Eukaryota</taxon>
        <taxon>Metazoa</taxon>
        <taxon>Ecdysozoa</taxon>
        <taxon>Arthropoda</taxon>
        <taxon>Hexapoda</taxon>
        <taxon>Insecta</taxon>
        <taxon>Pterygota</taxon>
        <taxon>Neoptera</taxon>
        <taxon>Paraneoptera</taxon>
        <taxon>Thysanoptera</taxon>
        <taxon>Terebrantia</taxon>
        <taxon>Thripoidea</taxon>
        <taxon>Thripidae</taxon>
        <taxon>Frankliniella</taxon>
    </lineage>
</organism>
<feature type="non-terminal residue" evidence="1">
    <location>
        <position position="1"/>
    </location>
</feature>
<gene>
    <name evidence="1" type="ORF">KUF71_009335</name>
</gene>
<protein>
    <submittedName>
        <fullName evidence="1">2-isopropylmalate synthase</fullName>
    </submittedName>
</protein>
<keyword evidence="2" id="KW-1185">Reference proteome</keyword>
<comment type="caution">
    <text evidence="1">The sequence shown here is derived from an EMBL/GenBank/DDBJ whole genome shotgun (WGS) entry which is preliminary data.</text>
</comment>
<evidence type="ECO:0000313" key="1">
    <source>
        <dbReference type="EMBL" id="KAK3920048.1"/>
    </source>
</evidence>
<dbReference type="Proteomes" id="UP001219518">
    <property type="component" value="Unassembled WGS sequence"/>
</dbReference>
<dbReference type="EMBL" id="JAHWGI010000987">
    <property type="protein sequence ID" value="KAK3920048.1"/>
    <property type="molecule type" value="Genomic_DNA"/>
</dbReference>
<accession>A0AAE1HFA3</accession>
<proteinExistence type="predicted"/>
<reference evidence="1" key="2">
    <citation type="journal article" date="2023" name="BMC Genomics">
        <title>Pest status, molecular evolution, and epigenetic factors derived from the genome assembly of Frankliniella fusca, a thysanopteran phytovirus vector.</title>
        <authorList>
            <person name="Catto M.A."/>
            <person name="Labadie P.E."/>
            <person name="Jacobson A.L."/>
            <person name="Kennedy G.G."/>
            <person name="Srinivasan R."/>
            <person name="Hunt B.G."/>
        </authorList>
    </citation>
    <scope>NUCLEOTIDE SEQUENCE</scope>
    <source>
        <strain evidence="1">PL_HMW_Pooled</strain>
    </source>
</reference>
<sequence>VIALVRVLIRSRSELTHLTLFRYLKTHAPNLKPQSIHCDFEKATMNALRTVFQTSSIVVCLWHYVVCVGRKAGKLNLSSLIFASRNDLVHSYIRCTSGVTLLPSTLSPTIEELWIGVQASGWADTFEPLFSYFRREWVPKVDQLTVFSHDKRTNNFSEGDNRSLANVLPQNHPNIWALALRAHASEVRCSQPNEAKMTPAKCQQHLSAFK</sequence>
<name>A0AAE1HFA3_9NEOP</name>
<evidence type="ECO:0000313" key="2">
    <source>
        <dbReference type="Proteomes" id="UP001219518"/>
    </source>
</evidence>
<dbReference type="AlphaFoldDB" id="A0AAE1HFA3"/>